<evidence type="ECO:0000256" key="1">
    <source>
        <dbReference type="SAM" id="Phobius"/>
    </source>
</evidence>
<feature type="transmembrane region" description="Helical" evidence="1">
    <location>
        <begin position="88"/>
        <end position="110"/>
    </location>
</feature>
<feature type="transmembrane region" description="Helical" evidence="1">
    <location>
        <begin position="224"/>
        <end position="242"/>
    </location>
</feature>
<evidence type="ECO:0000313" key="3">
    <source>
        <dbReference type="Proteomes" id="UP000234342"/>
    </source>
</evidence>
<feature type="transmembrane region" description="Helical" evidence="1">
    <location>
        <begin position="141"/>
        <end position="161"/>
    </location>
</feature>
<accession>A0A2H1KTX0</accession>
<keyword evidence="1" id="KW-1133">Transmembrane helix</keyword>
<keyword evidence="1" id="KW-0812">Transmembrane</keyword>
<protein>
    <submittedName>
        <fullName evidence="2">Uncharacterized protein</fullName>
    </submittedName>
</protein>
<proteinExistence type="predicted"/>
<gene>
    <name evidence="2" type="ORF">BANT10_03486</name>
</gene>
<feature type="transmembrane region" description="Helical" evidence="1">
    <location>
        <begin position="6"/>
        <end position="22"/>
    </location>
</feature>
<dbReference type="EMBL" id="FXZE01000034">
    <property type="protein sequence ID" value="SMY03121.1"/>
    <property type="molecule type" value="Genomic_DNA"/>
</dbReference>
<dbReference type="Proteomes" id="UP000234342">
    <property type="component" value="Unassembled WGS sequence"/>
</dbReference>
<feature type="transmembrane region" description="Helical" evidence="1">
    <location>
        <begin position="173"/>
        <end position="193"/>
    </location>
</feature>
<feature type="transmembrane region" description="Helical" evidence="1">
    <location>
        <begin position="64"/>
        <end position="82"/>
    </location>
</feature>
<sequence>MSIAIWIVIAMVSFILPASDLTRRGTHRTNSIAMRKYAQSVGLPVTEEVSRPVVKRILRRQRGMQIGGLVAIAAGTLIAISLGQQDSWGGALILVLTGVGTSLGGAWAIVSHRPAPEEQRPLIARTRSTQHADYLTPGERFGYWAVPGALLLASAGGAILLLQIPPETRGTQIPLSMFATGLALLLWGISLYSTRRVLAAPARNGSDLELAWDDAERADGLRQLMSFTVVTASLAIFLWGILPLEALTTNGFYREHNELSTMLGFIALPLFLGLIALIAAGPIGAWLSGVRRGHEQRRLWPNGVSPS</sequence>
<evidence type="ECO:0000313" key="2">
    <source>
        <dbReference type="EMBL" id="SMY03121.1"/>
    </source>
</evidence>
<name>A0A2H1KTX0_9MICO</name>
<organism evidence="2 3">
    <name type="scientific">Brevibacterium antiquum</name>
    <dbReference type="NCBI Taxonomy" id="234835"/>
    <lineage>
        <taxon>Bacteria</taxon>
        <taxon>Bacillati</taxon>
        <taxon>Actinomycetota</taxon>
        <taxon>Actinomycetes</taxon>
        <taxon>Micrococcales</taxon>
        <taxon>Brevibacteriaceae</taxon>
        <taxon>Brevibacterium</taxon>
    </lineage>
</organism>
<reference evidence="3" key="1">
    <citation type="submission" date="2017-03" db="EMBL/GenBank/DDBJ databases">
        <authorList>
            <person name="Monnet C."/>
        </authorList>
    </citation>
    <scope>NUCLEOTIDE SEQUENCE [LARGE SCALE GENOMIC DNA]</scope>
    <source>
        <strain evidence="3">P10</strain>
    </source>
</reference>
<dbReference type="RefSeq" id="WP_009885455.1">
    <property type="nucleotide sequence ID" value="NZ_FXZE01000034.1"/>
</dbReference>
<feature type="transmembrane region" description="Helical" evidence="1">
    <location>
        <begin position="262"/>
        <end position="288"/>
    </location>
</feature>
<keyword evidence="3" id="KW-1185">Reference proteome</keyword>
<dbReference type="AlphaFoldDB" id="A0A2H1KTX0"/>
<keyword evidence="1" id="KW-0472">Membrane</keyword>